<evidence type="ECO:0000313" key="2">
    <source>
        <dbReference type="Proteomes" id="UP000672039"/>
    </source>
</evidence>
<dbReference type="EMBL" id="CP072801">
    <property type="protein sequence ID" value="QTR48057.1"/>
    <property type="molecule type" value="Genomic_DNA"/>
</dbReference>
<keyword evidence="2" id="KW-1185">Reference proteome</keyword>
<evidence type="ECO:0000313" key="1">
    <source>
        <dbReference type="EMBL" id="QTR48057.1"/>
    </source>
</evidence>
<name>A0ABX7WY17_9GAMM</name>
<organism evidence="1 2">
    <name type="scientific">Thiothrix litoralis</name>
    <dbReference type="NCBI Taxonomy" id="2891210"/>
    <lineage>
        <taxon>Bacteria</taxon>
        <taxon>Pseudomonadati</taxon>
        <taxon>Pseudomonadota</taxon>
        <taxon>Gammaproteobacteria</taxon>
        <taxon>Thiotrichales</taxon>
        <taxon>Thiotrichaceae</taxon>
        <taxon>Thiothrix</taxon>
    </lineage>
</organism>
<reference evidence="1 2" key="1">
    <citation type="submission" date="2021-04" db="EMBL/GenBank/DDBJ databases">
        <title>Genomics, taxonomy and metabolism of representatives of sulfur bacteria of the genus Thiothrix: Thiothrix fructosivorans QT, Thiothrix unzii A1T and three new species, Thiothrix subterranea sp. nov., Thiothrix litoralis sp. nov. and 'Candidatus Thiothrix anitrata' sp. nov.</title>
        <authorList>
            <person name="Ravin N.V."/>
            <person name="Smolyakov D."/>
            <person name="Rudenko T.S."/>
            <person name="Mardanov A.V."/>
            <person name="Beletsky A.V."/>
            <person name="Markov N.D."/>
            <person name="Fomenkov A.I."/>
            <person name="Roberts R.J."/>
            <person name="Karnachuk O.V."/>
            <person name="Novikov A."/>
            <person name="Grabovich M.Y."/>
        </authorList>
    </citation>
    <scope>NUCLEOTIDE SEQUENCE [LARGE SCALE GENOMIC DNA]</scope>
    <source>
        <strain evidence="1 2">AS</strain>
    </source>
</reference>
<sequence>MTQKDSNYFSLVSQYKEIKKRADSKAQEQVRWVRNLQAAKGNEQMHHLRMMRQIGNEADALYRQLEKISQEIHVRYDDVAPY</sequence>
<proteinExistence type="predicted"/>
<accession>A0ABX7WY17</accession>
<dbReference type="Proteomes" id="UP000672039">
    <property type="component" value="Chromosome"/>
</dbReference>
<gene>
    <name evidence="1" type="ORF">J9253_09150</name>
</gene>
<protein>
    <submittedName>
        <fullName evidence="1">Uncharacterized protein</fullName>
    </submittedName>
</protein>
<dbReference type="RefSeq" id="WP_210224283.1">
    <property type="nucleotide sequence ID" value="NZ_CP072801.1"/>
</dbReference>